<keyword evidence="5 8" id="KW-0067">ATP-binding</keyword>
<dbReference type="InterPro" id="IPR032675">
    <property type="entry name" value="LRR_dom_sf"/>
</dbReference>
<dbReference type="PANTHER" id="PTHR43289">
    <property type="entry name" value="MITOGEN-ACTIVATED PROTEIN KINASE KINASE KINASE 20-RELATED"/>
    <property type="match status" value="1"/>
</dbReference>
<dbReference type="GO" id="GO:0106310">
    <property type="term" value="F:protein serine kinase activity"/>
    <property type="evidence" value="ECO:0007669"/>
    <property type="project" value="RHEA"/>
</dbReference>
<comment type="catalytic activity">
    <reaction evidence="7">
        <text>L-seryl-[protein] + ATP = O-phospho-L-seryl-[protein] + ADP + H(+)</text>
        <dbReference type="Rhea" id="RHEA:17989"/>
        <dbReference type="Rhea" id="RHEA-COMP:9863"/>
        <dbReference type="Rhea" id="RHEA-COMP:11604"/>
        <dbReference type="ChEBI" id="CHEBI:15378"/>
        <dbReference type="ChEBI" id="CHEBI:29999"/>
        <dbReference type="ChEBI" id="CHEBI:30616"/>
        <dbReference type="ChEBI" id="CHEBI:83421"/>
        <dbReference type="ChEBI" id="CHEBI:456216"/>
        <dbReference type="EC" id="2.7.11.1"/>
    </reaction>
</comment>
<evidence type="ECO:0000256" key="6">
    <source>
        <dbReference type="ARBA" id="ARBA00047899"/>
    </source>
</evidence>
<evidence type="ECO:0000256" key="7">
    <source>
        <dbReference type="ARBA" id="ARBA00048679"/>
    </source>
</evidence>
<dbReference type="Gene3D" id="3.30.200.20">
    <property type="entry name" value="Phosphorylase Kinase, domain 1"/>
    <property type="match status" value="1"/>
</dbReference>
<keyword evidence="3 8" id="KW-0547">Nucleotide-binding</keyword>
<evidence type="ECO:0000256" key="9">
    <source>
        <dbReference type="SAM" id="MobiDB-lite"/>
    </source>
</evidence>
<evidence type="ECO:0000256" key="1">
    <source>
        <dbReference type="ARBA" id="ARBA00022527"/>
    </source>
</evidence>
<dbReference type="Pfam" id="PF00069">
    <property type="entry name" value="Pkinase"/>
    <property type="match status" value="1"/>
</dbReference>
<dbReference type="RefSeq" id="WP_145450261.1">
    <property type="nucleotide sequence ID" value="NZ_CP037421.1"/>
</dbReference>
<evidence type="ECO:0000256" key="4">
    <source>
        <dbReference type="ARBA" id="ARBA00022777"/>
    </source>
</evidence>
<dbReference type="EC" id="2.7.11.1" evidence="11"/>
<dbReference type="SUPFAM" id="SSF56112">
    <property type="entry name" value="Protein kinase-like (PK-like)"/>
    <property type="match status" value="1"/>
</dbReference>
<evidence type="ECO:0000313" key="12">
    <source>
        <dbReference type="Proteomes" id="UP000315647"/>
    </source>
</evidence>
<dbReference type="Proteomes" id="UP000315647">
    <property type="component" value="Chromosome"/>
</dbReference>
<dbReference type="PROSITE" id="PS00108">
    <property type="entry name" value="PROTEIN_KINASE_ST"/>
    <property type="match status" value="1"/>
</dbReference>
<accession>A0A517Q7T2</accession>
<evidence type="ECO:0000256" key="2">
    <source>
        <dbReference type="ARBA" id="ARBA00022679"/>
    </source>
</evidence>
<gene>
    <name evidence="11" type="primary">prkC_12</name>
    <name evidence="11" type="ORF">Enr10x_29840</name>
</gene>
<dbReference type="PROSITE" id="PS00107">
    <property type="entry name" value="PROTEIN_KINASE_ATP"/>
    <property type="match status" value="1"/>
</dbReference>
<dbReference type="InterPro" id="IPR017441">
    <property type="entry name" value="Protein_kinase_ATP_BS"/>
</dbReference>
<dbReference type="Gene3D" id="3.80.10.10">
    <property type="entry name" value="Ribonuclease Inhibitor"/>
    <property type="match status" value="3"/>
</dbReference>
<comment type="catalytic activity">
    <reaction evidence="6">
        <text>L-threonyl-[protein] + ATP = O-phospho-L-threonyl-[protein] + ADP + H(+)</text>
        <dbReference type="Rhea" id="RHEA:46608"/>
        <dbReference type="Rhea" id="RHEA-COMP:11060"/>
        <dbReference type="Rhea" id="RHEA-COMP:11605"/>
        <dbReference type="ChEBI" id="CHEBI:15378"/>
        <dbReference type="ChEBI" id="CHEBI:30013"/>
        <dbReference type="ChEBI" id="CHEBI:30616"/>
        <dbReference type="ChEBI" id="CHEBI:61977"/>
        <dbReference type="ChEBI" id="CHEBI:456216"/>
        <dbReference type="EC" id="2.7.11.1"/>
    </reaction>
</comment>
<dbReference type="Gene3D" id="1.10.510.10">
    <property type="entry name" value="Transferase(Phosphotransferase) domain 1"/>
    <property type="match status" value="1"/>
</dbReference>
<dbReference type="PANTHER" id="PTHR43289:SF6">
    <property type="entry name" value="SERINE_THREONINE-PROTEIN KINASE NEKL-3"/>
    <property type="match status" value="1"/>
</dbReference>
<evidence type="ECO:0000256" key="8">
    <source>
        <dbReference type="PROSITE-ProRule" id="PRU10141"/>
    </source>
</evidence>
<proteinExistence type="predicted"/>
<keyword evidence="4 11" id="KW-0418">Kinase</keyword>
<reference evidence="11 12" key="1">
    <citation type="submission" date="2019-03" db="EMBL/GenBank/DDBJ databases">
        <title>Deep-cultivation of Planctomycetes and their phenomic and genomic characterization uncovers novel biology.</title>
        <authorList>
            <person name="Wiegand S."/>
            <person name="Jogler M."/>
            <person name="Boedeker C."/>
            <person name="Pinto D."/>
            <person name="Vollmers J."/>
            <person name="Rivas-Marin E."/>
            <person name="Kohn T."/>
            <person name="Peeters S.H."/>
            <person name="Heuer A."/>
            <person name="Rast P."/>
            <person name="Oberbeckmann S."/>
            <person name="Bunk B."/>
            <person name="Jeske O."/>
            <person name="Meyerdierks A."/>
            <person name="Storesund J.E."/>
            <person name="Kallscheuer N."/>
            <person name="Luecker S."/>
            <person name="Lage O.M."/>
            <person name="Pohl T."/>
            <person name="Merkel B.J."/>
            <person name="Hornburger P."/>
            <person name="Mueller R.-W."/>
            <person name="Bruemmer F."/>
            <person name="Labrenz M."/>
            <person name="Spormann A.M."/>
            <person name="Op den Camp H."/>
            <person name="Overmann J."/>
            <person name="Amann R."/>
            <person name="Jetten M.S.M."/>
            <person name="Mascher T."/>
            <person name="Medema M.H."/>
            <person name="Devos D.P."/>
            <person name="Kaster A.-K."/>
            <person name="Ovreas L."/>
            <person name="Rohde M."/>
            <person name="Galperin M.Y."/>
            <person name="Jogler C."/>
        </authorList>
    </citation>
    <scope>NUCLEOTIDE SEQUENCE [LARGE SCALE GENOMIC DNA]</scope>
    <source>
        <strain evidence="11 12">Enr10</strain>
    </source>
</reference>
<feature type="binding site" evidence="8">
    <location>
        <position position="165"/>
    </location>
    <ligand>
        <name>ATP</name>
        <dbReference type="ChEBI" id="CHEBI:30616"/>
    </ligand>
</feature>
<dbReference type="PROSITE" id="PS50011">
    <property type="entry name" value="PROTEIN_KINASE_DOM"/>
    <property type="match status" value="1"/>
</dbReference>
<sequence>MNQPFELENLTAEIQCRIEECCEEYEASWQNGESPSLEKTLADFTPPTREILLKELILIERYYKLRDTGKIVSEQELIQQHPEIADELSRLFARSHATQTRIADESDSGLADSSGLRTVQESRLHFEQFPAQFGRYQILSRLGEGGMGCVYLARDTQLERKVALKLPQIDRHADPQFISRFYREARAAANLNHPNLCSVYDVDEIDGVHYITMEFIEGESLAALIQSGKQFSQREIAQLIQQLSQALDLAHQQGIVHRDLKPANIMIREDGSPIITDFGLALMSQNEETTQITHHGQIMGSPSYMSPEQVDGDLEKIGPPSDIYSLGVIMYELLAGQRPFQGSTASILSQIMTKDPRPVRNIQPDIDARLDQICRKMMSRSTEQRYETMQEVSQVLANWLETHQAVSARSRLSPVKLLVGMALVAGLLLGIIFLKPTASPGRLHVTLNDARAQVLLDGQPLDLKSGSWNGPQTPGSHELSLQIGDQRLPWGELTKVKSEGREQRVLASVNGVPLKNGRFEIAADSTESAEIKLSWLPVEHKTVDKKTEVGVPVKQQPVVSKPVEPAKKLDFDEQIAVEREIAEWVIGLGGKVHYRLANGGKSADSVDSLPDEPFLVSQIHFENAGKKKLSLPNMSRLNRLLPLQTLDVSDCRLEPGALSQLRFGNTVEAINVDHSSLKSSDLRTIRGLEFLDTFKISDAQIDDDFQFLDQMSHLRDLSLSETSLDLLQKLEHSPFLSHTKLRFLQIEFDGKIDDILIKRLQATCPGMTIIATDVSNSPRYLGIPFAGLATDRLLNLGCTIRGNEPFRGIVDFTKELRPSETVPFHAIGVTLPSDLVLTPQIVADLAQLPAFHGLTAHRIKNIDLLSEAPVLKICDGIHLKDSDLTDKGFEALARICPIGYINVKNTQVTPETLKRIDRDYPFLVFHSDFQNGHIWLKDQLPFPDPKSAPPPSEMTDAEQIAFERETAEWVIQLGGRVSLKKAKGVAQQIGRLDQLPAEPFRITDIDFSKSDQKSTLPDLSRLSRLLTLHSLNITNCHLEPGALNGLYFGESMTDLHIFNTPLKTSDLIATMGLEHLDTFKLGASQVDDRFQFLELMPQLRDLQLYSPDPQALEELARAPGLKQLNLRFLNIVSYGRQFPPETIAELQKVKPGMTVIDNDESGHQRYLGVPVARQAAMKLLEQGCTIKASKVKTYHRFLAPSETELFISGRVILPPGLKITPEITMALAQLPRISGLEADGVRNADLLADVPVLRLCGGLHLEDSDLSDQGFEALIRNHPDGYVHAAGTRVTRKKAEQLDREFRYAAFHTDFMEGKRWLAARETDEDQKPVPQEPKPPEPAQTEAAPFNTEREIAEWVIGLGGYVKCRQKETESKISRELPEEPFRLVMIDFRGSSEKPIRITEPERLNQLAGLQFLKLSGCQFEAGSLKTVRLSQYLRTMIINDASLKTSDISTIQGLEFLDMLELNGEQIDDNFRFLELISNLRELRIKSPTQQNLQALAKAPALSKSKLRFLEVDFDDDIDPSLIQQIQTTRPGMTVVGVNLIRHRRYLGTPCAKLAANRLLDKGCEITGIEPDRKVLNYSKDLRPSPEVAFHVRDVTLPPGLEITPEIVAELSQLPGPLHGLIAKKVKNADRLAEVPLLKRCSGIMLDNTDLTDAGYEAFVNRNPDCYFQLNGSDVTKEKIKQIDQAYPLVTFSSDYGGNADWMGKLEHSAKSTSGAGSEKKDGP</sequence>
<keyword evidence="2 11" id="KW-0808">Transferase</keyword>
<protein>
    <submittedName>
        <fullName evidence="11">Serine/threonine-protein kinase PrkC</fullName>
        <ecNumber evidence="11">2.7.11.1</ecNumber>
    </submittedName>
</protein>
<dbReference type="SMART" id="SM00220">
    <property type="entry name" value="S_TKc"/>
    <property type="match status" value="1"/>
</dbReference>
<dbReference type="CDD" id="cd14014">
    <property type="entry name" value="STKc_PknB_like"/>
    <property type="match status" value="1"/>
</dbReference>
<feature type="region of interest" description="Disordered" evidence="9">
    <location>
        <begin position="1322"/>
        <end position="1345"/>
    </location>
</feature>
<dbReference type="FunFam" id="3.30.200.20:FF:000035">
    <property type="entry name" value="Serine/threonine protein kinase Stk1"/>
    <property type="match status" value="1"/>
</dbReference>
<organism evidence="11 12">
    <name type="scientific">Gimesia panareensis</name>
    <dbReference type="NCBI Taxonomy" id="2527978"/>
    <lineage>
        <taxon>Bacteria</taxon>
        <taxon>Pseudomonadati</taxon>
        <taxon>Planctomycetota</taxon>
        <taxon>Planctomycetia</taxon>
        <taxon>Planctomycetales</taxon>
        <taxon>Planctomycetaceae</taxon>
        <taxon>Gimesia</taxon>
    </lineage>
</organism>
<keyword evidence="1" id="KW-0723">Serine/threonine-protein kinase</keyword>
<feature type="domain" description="Protein kinase" evidence="10">
    <location>
        <begin position="136"/>
        <end position="400"/>
    </location>
</feature>
<dbReference type="GO" id="GO:0005524">
    <property type="term" value="F:ATP binding"/>
    <property type="evidence" value="ECO:0007669"/>
    <property type="project" value="UniProtKB-UniRule"/>
</dbReference>
<keyword evidence="12" id="KW-1185">Reference proteome</keyword>
<dbReference type="InterPro" id="IPR000719">
    <property type="entry name" value="Prot_kinase_dom"/>
</dbReference>
<evidence type="ECO:0000256" key="3">
    <source>
        <dbReference type="ARBA" id="ARBA00022741"/>
    </source>
</evidence>
<name>A0A517Q7T2_9PLAN</name>
<evidence type="ECO:0000259" key="10">
    <source>
        <dbReference type="PROSITE" id="PS50011"/>
    </source>
</evidence>
<evidence type="ECO:0000256" key="5">
    <source>
        <dbReference type="ARBA" id="ARBA00022840"/>
    </source>
</evidence>
<dbReference type="InterPro" id="IPR008271">
    <property type="entry name" value="Ser/Thr_kinase_AS"/>
</dbReference>
<dbReference type="EMBL" id="CP037421">
    <property type="protein sequence ID" value="QDT27666.1"/>
    <property type="molecule type" value="Genomic_DNA"/>
</dbReference>
<dbReference type="InterPro" id="IPR011009">
    <property type="entry name" value="Kinase-like_dom_sf"/>
</dbReference>
<dbReference type="SUPFAM" id="SSF52058">
    <property type="entry name" value="L domain-like"/>
    <property type="match status" value="1"/>
</dbReference>
<evidence type="ECO:0000313" key="11">
    <source>
        <dbReference type="EMBL" id="QDT27666.1"/>
    </source>
</evidence>
<dbReference type="GO" id="GO:0004674">
    <property type="term" value="F:protein serine/threonine kinase activity"/>
    <property type="evidence" value="ECO:0007669"/>
    <property type="project" value="UniProtKB-KW"/>
</dbReference>